<name>A0A9W6KRQ8_9ACTN</name>
<gene>
    <name evidence="1" type="ORF">GCM10017581_070330</name>
</gene>
<sequence length="67" mass="7263">MPTTTPTPPAPTTDTRDTALRTACMERRIEALATAVLLLLQEPITPAQRRAAELAREALREVGLPPT</sequence>
<keyword evidence="2" id="KW-1185">Reference proteome</keyword>
<dbReference type="AlphaFoldDB" id="A0A9W6KRQ8"/>
<reference evidence="1" key="2">
    <citation type="submission" date="2023-01" db="EMBL/GenBank/DDBJ databases">
        <authorList>
            <person name="Sun Q."/>
            <person name="Evtushenko L."/>
        </authorList>
    </citation>
    <scope>NUCLEOTIDE SEQUENCE</scope>
    <source>
        <strain evidence="1">VKM Ac-1321</strain>
    </source>
</reference>
<comment type="caution">
    <text evidence="1">The sequence shown here is derived from an EMBL/GenBank/DDBJ whole genome shotgun (WGS) entry which is preliminary data.</text>
</comment>
<proteinExistence type="predicted"/>
<dbReference type="EMBL" id="BSFP01000055">
    <property type="protein sequence ID" value="GLL05286.1"/>
    <property type="molecule type" value="Genomic_DNA"/>
</dbReference>
<dbReference type="Proteomes" id="UP001143480">
    <property type="component" value="Unassembled WGS sequence"/>
</dbReference>
<evidence type="ECO:0000313" key="1">
    <source>
        <dbReference type="EMBL" id="GLL05286.1"/>
    </source>
</evidence>
<reference evidence="1" key="1">
    <citation type="journal article" date="2014" name="Int. J. Syst. Evol. Microbiol.">
        <title>Complete genome sequence of Corynebacterium casei LMG S-19264T (=DSM 44701T), isolated from a smear-ripened cheese.</title>
        <authorList>
            <consortium name="US DOE Joint Genome Institute (JGI-PGF)"/>
            <person name="Walter F."/>
            <person name="Albersmeier A."/>
            <person name="Kalinowski J."/>
            <person name="Ruckert C."/>
        </authorList>
    </citation>
    <scope>NUCLEOTIDE SEQUENCE</scope>
    <source>
        <strain evidence="1">VKM Ac-1321</strain>
    </source>
</reference>
<protein>
    <submittedName>
        <fullName evidence="1">Uncharacterized protein</fullName>
    </submittedName>
</protein>
<evidence type="ECO:0000313" key="2">
    <source>
        <dbReference type="Proteomes" id="UP001143480"/>
    </source>
</evidence>
<organism evidence="1 2">
    <name type="scientific">Dactylosporangium matsuzakiense</name>
    <dbReference type="NCBI Taxonomy" id="53360"/>
    <lineage>
        <taxon>Bacteria</taxon>
        <taxon>Bacillati</taxon>
        <taxon>Actinomycetota</taxon>
        <taxon>Actinomycetes</taxon>
        <taxon>Micromonosporales</taxon>
        <taxon>Micromonosporaceae</taxon>
        <taxon>Dactylosporangium</taxon>
    </lineage>
</organism>
<accession>A0A9W6KRQ8</accession>